<dbReference type="PANTHER" id="PTHR23506">
    <property type="entry name" value="GH10249P"/>
    <property type="match status" value="1"/>
</dbReference>
<evidence type="ECO:0000256" key="8">
    <source>
        <dbReference type="SAM" id="Phobius"/>
    </source>
</evidence>
<feature type="transmembrane region" description="Helical" evidence="8">
    <location>
        <begin position="470"/>
        <end position="499"/>
    </location>
</feature>
<protein>
    <submittedName>
        <fullName evidence="10">MFS general substrate transporter</fullName>
    </submittedName>
</protein>
<comment type="caution">
    <text evidence="10">The sequence shown here is derived from an EMBL/GenBank/DDBJ whole genome shotgun (WGS) entry which is preliminary data.</text>
</comment>
<feature type="transmembrane region" description="Helical" evidence="8">
    <location>
        <begin position="130"/>
        <end position="148"/>
    </location>
</feature>
<feature type="compositionally biased region" description="Basic and acidic residues" evidence="7">
    <location>
        <begin position="226"/>
        <end position="242"/>
    </location>
</feature>
<evidence type="ECO:0000256" key="5">
    <source>
        <dbReference type="ARBA" id="ARBA00022989"/>
    </source>
</evidence>
<feature type="transmembrane region" description="Helical" evidence="8">
    <location>
        <begin position="350"/>
        <end position="371"/>
    </location>
</feature>
<comment type="similarity">
    <text evidence="2">Belongs to the major facilitator superfamily. Vesicular transporter family.</text>
</comment>
<feature type="region of interest" description="Disordered" evidence="7">
    <location>
        <begin position="226"/>
        <end position="291"/>
    </location>
</feature>
<sequence length="517" mass="55164">MAELKGAPANCRPLDERARPWGLKWRSSVWFITAVVGLGVASDLLVYSLIVPIIPFQLEDLGYTGVSGLVGWLLFAYSAGIVIFTPPIAHLSEKYNNRQVPLLTGLVSLIGAEIMFMLAPAYWLMVVARLLQGLSSTVVWVAGLALLCDTVPESSVGRQLGIAMSGLSIGFLVGPPVSGALYDRFGFHAPFIFGIIATAIDLVGRLLIIERKHAILWGIDPAAPRKADSEAVETEPKKRPEQDAISAAPEKNTEKTARELTEPAETQSPVAVNGTQSEQADTAGNPSDYATPGPKVHLSLLAVMGKLMKSVRADAVFACTLLYAWILGSQEPALPLHLQGVWNFNPSKVGLVYIAAVVPTLFSSTITGYFVDKLGTGPITVVSLAFSLPWILVLIVQSSLPLFIVVFALANFGVSGTVSPLTAELASVTRQLDGVGYAHVYGAFNIAYGIGSAVGPIIGGQLYDHLTRGWMAICLFGAGSALVAMILAITSFGEVSFLARIRKRMNRHTRAAHTTEA</sequence>
<feature type="domain" description="Major facilitator superfamily (MFS) profile" evidence="9">
    <location>
        <begin position="32"/>
        <end position="496"/>
    </location>
</feature>
<dbReference type="RefSeq" id="XP_047778825.1">
    <property type="nucleotide sequence ID" value="XM_047918879.1"/>
</dbReference>
<feature type="transmembrane region" description="Helical" evidence="8">
    <location>
        <begin position="435"/>
        <end position="458"/>
    </location>
</feature>
<accession>A0ABQ8KG76</accession>
<dbReference type="EMBL" id="JADCUA010000010">
    <property type="protein sequence ID" value="KAH9836587.1"/>
    <property type="molecule type" value="Genomic_DNA"/>
</dbReference>
<feature type="transmembrane region" description="Helical" evidence="8">
    <location>
        <begin position="66"/>
        <end position="88"/>
    </location>
</feature>
<proteinExistence type="inferred from homology"/>
<evidence type="ECO:0000256" key="3">
    <source>
        <dbReference type="ARBA" id="ARBA00022448"/>
    </source>
</evidence>
<feature type="transmembrane region" description="Helical" evidence="8">
    <location>
        <begin position="187"/>
        <end position="208"/>
    </location>
</feature>
<evidence type="ECO:0000256" key="4">
    <source>
        <dbReference type="ARBA" id="ARBA00022692"/>
    </source>
</evidence>
<evidence type="ECO:0000313" key="10">
    <source>
        <dbReference type="EMBL" id="KAH9836587.1"/>
    </source>
</evidence>
<keyword evidence="5 8" id="KW-1133">Transmembrane helix</keyword>
<name>A0ABQ8KG76_9APHY</name>
<dbReference type="InterPro" id="IPR020846">
    <property type="entry name" value="MFS_dom"/>
</dbReference>
<dbReference type="GeneID" id="71999611"/>
<dbReference type="InterPro" id="IPR050930">
    <property type="entry name" value="MFS_Vesicular_Transporter"/>
</dbReference>
<keyword evidence="11" id="KW-1185">Reference proteome</keyword>
<evidence type="ECO:0000256" key="6">
    <source>
        <dbReference type="ARBA" id="ARBA00023136"/>
    </source>
</evidence>
<dbReference type="Pfam" id="PF07690">
    <property type="entry name" value="MFS_1"/>
    <property type="match status" value="2"/>
</dbReference>
<dbReference type="PRINTS" id="PR01035">
    <property type="entry name" value="TCRTETA"/>
</dbReference>
<dbReference type="Proteomes" id="UP000814176">
    <property type="component" value="Unassembled WGS sequence"/>
</dbReference>
<evidence type="ECO:0000256" key="7">
    <source>
        <dbReference type="SAM" id="MobiDB-lite"/>
    </source>
</evidence>
<dbReference type="SUPFAM" id="SSF103473">
    <property type="entry name" value="MFS general substrate transporter"/>
    <property type="match status" value="1"/>
</dbReference>
<feature type="compositionally biased region" description="Polar residues" evidence="7">
    <location>
        <begin position="264"/>
        <end position="285"/>
    </location>
</feature>
<dbReference type="InterPro" id="IPR001958">
    <property type="entry name" value="Tet-R_TetA/multi-R_MdtG-like"/>
</dbReference>
<organism evidence="10 11">
    <name type="scientific">Rhodofomes roseus</name>
    <dbReference type="NCBI Taxonomy" id="34475"/>
    <lineage>
        <taxon>Eukaryota</taxon>
        <taxon>Fungi</taxon>
        <taxon>Dikarya</taxon>
        <taxon>Basidiomycota</taxon>
        <taxon>Agaricomycotina</taxon>
        <taxon>Agaricomycetes</taxon>
        <taxon>Polyporales</taxon>
        <taxon>Rhodofomes</taxon>
    </lineage>
</organism>
<keyword evidence="3" id="KW-0813">Transport</keyword>
<evidence type="ECO:0000256" key="2">
    <source>
        <dbReference type="ARBA" id="ARBA00006829"/>
    </source>
</evidence>
<comment type="subcellular location">
    <subcellularLocation>
        <location evidence="1">Membrane</location>
        <topology evidence="1">Multi-pass membrane protein</topology>
    </subcellularLocation>
</comment>
<dbReference type="InterPro" id="IPR011701">
    <property type="entry name" value="MFS"/>
</dbReference>
<keyword evidence="6 8" id="KW-0472">Membrane</keyword>
<dbReference type="PROSITE" id="PS50850">
    <property type="entry name" value="MFS"/>
    <property type="match status" value="1"/>
</dbReference>
<dbReference type="InterPro" id="IPR036259">
    <property type="entry name" value="MFS_trans_sf"/>
</dbReference>
<evidence type="ECO:0000259" key="9">
    <source>
        <dbReference type="PROSITE" id="PS50850"/>
    </source>
</evidence>
<dbReference type="CDD" id="cd17325">
    <property type="entry name" value="MFS_MdtG_SLC18_like"/>
    <property type="match status" value="1"/>
</dbReference>
<feature type="transmembrane region" description="Helical" evidence="8">
    <location>
        <begin position="160"/>
        <end position="181"/>
    </location>
</feature>
<feature type="transmembrane region" description="Helical" evidence="8">
    <location>
        <begin position="100"/>
        <end position="124"/>
    </location>
</feature>
<dbReference type="PANTHER" id="PTHR23506:SF23">
    <property type="entry name" value="GH10249P"/>
    <property type="match status" value="1"/>
</dbReference>
<feature type="compositionally biased region" description="Basic and acidic residues" evidence="7">
    <location>
        <begin position="251"/>
        <end position="261"/>
    </location>
</feature>
<evidence type="ECO:0000313" key="11">
    <source>
        <dbReference type="Proteomes" id="UP000814176"/>
    </source>
</evidence>
<reference evidence="10 11" key="1">
    <citation type="journal article" date="2021" name="Environ. Microbiol.">
        <title>Gene family expansions and transcriptome signatures uncover fungal adaptations to wood decay.</title>
        <authorList>
            <person name="Hage H."/>
            <person name="Miyauchi S."/>
            <person name="Viragh M."/>
            <person name="Drula E."/>
            <person name="Min B."/>
            <person name="Chaduli D."/>
            <person name="Navarro D."/>
            <person name="Favel A."/>
            <person name="Norest M."/>
            <person name="Lesage-Meessen L."/>
            <person name="Balint B."/>
            <person name="Merenyi Z."/>
            <person name="de Eugenio L."/>
            <person name="Morin E."/>
            <person name="Martinez A.T."/>
            <person name="Baldrian P."/>
            <person name="Stursova M."/>
            <person name="Martinez M.J."/>
            <person name="Novotny C."/>
            <person name="Magnuson J.K."/>
            <person name="Spatafora J.W."/>
            <person name="Maurice S."/>
            <person name="Pangilinan J."/>
            <person name="Andreopoulos W."/>
            <person name="LaButti K."/>
            <person name="Hundley H."/>
            <person name="Na H."/>
            <person name="Kuo A."/>
            <person name="Barry K."/>
            <person name="Lipzen A."/>
            <person name="Henrissat B."/>
            <person name="Riley R."/>
            <person name="Ahrendt S."/>
            <person name="Nagy L.G."/>
            <person name="Grigoriev I.V."/>
            <person name="Martin F."/>
            <person name="Rosso M.N."/>
        </authorList>
    </citation>
    <scope>NUCLEOTIDE SEQUENCE [LARGE SCALE GENOMIC DNA]</scope>
    <source>
        <strain evidence="10 11">CIRM-BRFM 1785</strain>
    </source>
</reference>
<keyword evidence="4 8" id="KW-0812">Transmembrane</keyword>
<dbReference type="Gene3D" id="1.20.1250.20">
    <property type="entry name" value="MFS general substrate transporter like domains"/>
    <property type="match status" value="2"/>
</dbReference>
<feature type="transmembrane region" description="Helical" evidence="8">
    <location>
        <begin position="29"/>
        <end position="54"/>
    </location>
</feature>
<evidence type="ECO:0000256" key="1">
    <source>
        <dbReference type="ARBA" id="ARBA00004141"/>
    </source>
</evidence>
<gene>
    <name evidence="10" type="ORF">C8Q71DRAFT_48907</name>
</gene>